<evidence type="ECO:0000313" key="3">
    <source>
        <dbReference type="Proteomes" id="UP000181884"/>
    </source>
</evidence>
<dbReference type="STRING" id="214095.RU97_GL001919"/>
<feature type="transmembrane region" description="Helical" evidence="1">
    <location>
        <begin position="151"/>
        <end position="172"/>
    </location>
</feature>
<reference evidence="2 3" key="1">
    <citation type="submission" date="2014-12" db="EMBL/GenBank/DDBJ databases">
        <title>Draft genome sequences of 29 type strains of Enterococci.</title>
        <authorList>
            <person name="Zhong Z."/>
            <person name="Sun Z."/>
            <person name="Liu W."/>
            <person name="Zhang W."/>
            <person name="Zhang H."/>
        </authorList>
    </citation>
    <scope>NUCLEOTIDE SEQUENCE [LARGE SCALE GENOMIC DNA]</scope>
    <source>
        <strain evidence="2 3">DSM 17029</strain>
    </source>
</reference>
<dbReference type="Proteomes" id="UP000181884">
    <property type="component" value="Unassembled WGS sequence"/>
</dbReference>
<dbReference type="AlphaFoldDB" id="A0A1L8RFP8"/>
<organism evidence="2 3">
    <name type="scientific">Enterococcus canis</name>
    <dbReference type="NCBI Taxonomy" id="214095"/>
    <lineage>
        <taxon>Bacteria</taxon>
        <taxon>Bacillati</taxon>
        <taxon>Bacillota</taxon>
        <taxon>Bacilli</taxon>
        <taxon>Lactobacillales</taxon>
        <taxon>Enterococcaceae</taxon>
        <taxon>Enterococcus</taxon>
    </lineage>
</organism>
<evidence type="ECO:0000313" key="2">
    <source>
        <dbReference type="EMBL" id="OJG18522.1"/>
    </source>
</evidence>
<protein>
    <recommendedName>
        <fullName evidence="4">Gram-positive cocci surface proteins LPxTG domain-containing protein</fullName>
    </recommendedName>
</protein>
<name>A0A1L8RFP8_9ENTE</name>
<keyword evidence="1" id="KW-1133">Transmembrane helix</keyword>
<evidence type="ECO:0008006" key="4">
    <source>
        <dbReference type="Google" id="ProtNLM"/>
    </source>
</evidence>
<dbReference type="EMBL" id="JXKH01000004">
    <property type="protein sequence ID" value="OJG18522.1"/>
    <property type="molecule type" value="Genomic_DNA"/>
</dbReference>
<evidence type="ECO:0000256" key="1">
    <source>
        <dbReference type="SAM" id="Phobius"/>
    </source>
</evidence>
<keyword evidence="1" id="KW-0472">Membrane</keyword>
<accession>A0A1L8RFP8</accession>
<proteinExistence type="predicted"/>
<comment type="caution">
    <text evidence="2">The sequence shown here is derived from an EMBL/GenBank/DDBJ whole genome shotgun (WGS) entry which is preliminary data.</text>
</comment>
<sequence length="178" mass="18535">MLATPAFADGAITAEEQQIMDALNTPVTVGGKEFNLTAKYTTQAENYLKQNDLTTAQVNTVVSNIQAVQKLLSSVDVDTTNVTTLEDLVKALPRDVILQIQSHVTAAADALGLVVLSWNGGDIQLGKQNADGSTSPVFSTGSTIKNTGMNYVTSLVAVGALLVIAAGAFVVGKKARLA</sequence>
<gene>
    <name evidence="2" type="ORF">RU97_GL001919</name>
</gene>
<keyword evidence="3" id="KW-1185">Reference proteome</keyword>
<keyword evidence="1" id="KW-0812">Transmembrane</keyword>